<dbReference type="Gene3D" id="1.10.1400.10">
    <property type="match status" value="1"/>
</dbReference>
<dbReference type="SUPFAM" id="SSF56235">
    <property type="entry name" value="N-terminal nucleophile aminohydrolases (Ntn hydrolases)"/>
    <property type="match status" value="1"/>
</dbReference>
<dbReference type="InterPro" id="IPR023343">
    <property type="entry name" value="Penicillin_amidase_dom1"/>
</dbReference>
<dbReference type="PANTHER" id="PTHR34218">
    <property type="entry name" value="PEPTIDASE S45 PENICILLIN AMIDASE"/>
    <property type="match status" value="1"/>
</dbReference>
<evidence type="ECO:0000313" key="7">
    <source>
        <dbReference type="Proteomes" id="UP001597183"/>
    </source>
</evidence>
<dbReference type="InterPro" id="IPR002692">
    <property type="entry name" value="S45"/>
</dbReference>
<evidence type="ECO:0000256" key="3">
    <source>
        <dbReference type="ARBA" id="ARBA00022801"/>
    </source>
</evidence>
<proteinExistence type="inferred from homology"/>
<sequence length="787" mass="84556">MTSLFVRLKAATVVFGVVVAGAAVPSPASGTHHGGGYSALIRRASYGVPHITADDFGSLGFGVGYVQAEDNICVIAESVVTANGERSRWFGAAGPDDPNVRSDLFYRKAIDDRVAERLLEGRRDGVRAPSDDVRDQIRGFVAGYNHFLRRTGVQRLSDPACRGKAWVRPLSEIDFWRTSWDSMVRAGSRALLDGIVTATPPTAAGPARASTVPDAAAVVAALDGASAGIGSNAYGLGAQATTNGSGMVLANPHFPWQGAERFYRMHLKVPGRYDVEGAALIGDPLIEIGHNGTLAWSHTVSTARRFVWHRLSLVPGDPASYYVDGRPERMRTRTVTVSTGSGPVSRTFHDTRYGPVVVVPGTFDWTPTTAYAITDVNAGNNRAFDGWLRMGQAKDVRALKAVLDRHQFLPWVNVIAADARGEALYGDHSVVPRVTDALAAACIPAPYQPLYASSGQAVLDGSRSDCALGADPDAAVPGILGPANLPVRFRDDYVTNSNDSHWLASPAAPLEGFARILGSERTQRSLRTRLGLDQIQQRLAGTDGLPGTGFTTARLWNVTFGNRVHGAELVRDDLVTLCRQQPTATASNGATVDLTAACEALSGFDERVDLNSRGAHLFSEFALAGGIRFADTFDVTDPVRTPRRLNTTDPRVRTALADAVQRLAGIPLDAKLGDIHTDSRGEQRIPIHGGRGEAGAFNVITNPLVPGVGYPQVVHGTSFVMAVELGRHGPSGRQILTYAQSTDPNSPWYADQTRLYSRKGWDTIKYTEAQIKADPNLHTYRVTQRRG</sequence>
<evidence type="ECO:0000256" key="4">
    <source>
        <dbReference type="ARBA" id="ARBA00023145"/>
    </source>
</evidence>
<dbReference type="EMBL" id="JBHTMK010000008">
    <property type="protein sequence ID" value="MFD1365264.1"/>
    <property type="molecule type" value="Genomic_DNA"/>
</dbReference>
<keyword evidence="7" id="KW-1185">Reference proteome</keyword>
<evidence type="ECO:0000256" key="1">
    <source>
        <dbReference type="ARBA" id="ARBA00006586"/>
    </source>
</evidence>
<dbReference type="InterPro" id="IPR043146">
    <property type="entry name" value="Penicillin_amidase_N_B-knob"/>
</dbReference>
<evidence type="ECO:0000313" key="6">
    <source>
        <dbReference type="EMBL" id="MFD1365264.1"/>
    </source>
</evidence>
<protein>
    <submittedName>
        <fullName evidence="6">Acylase</fullName>
    </submittedName>
</protein>
<evidence type="ECO:0000256" key="2">
    <source>
        <dbReference type="ARBA" id="ARBA00022729"/>
    </source>
</evidence>
<dbReference type="Gene3D" id="2.30.120.10">
    <property type="match status" value="1"/>
</dbReference>
<dbReference type="InterPro" id="IPR043147">
    <property type="entry name" value="Penicillin_amidase_A-knob"/>
</dbReference>
<dbReference type="RefSeq" id="WP_317795498.1">
    <property type="nucleotide sequence ID" value="NZ_AP028461.1"/>
</dbReference>
<dbReference type="CDD" id="cd01936">
    <property type="entry name" value="Ntn_CA"/>
    <property type="match status" value="1"/>
</dbReference>
<feature type="chain" id="PRO_5047305322" evidence="5">
    <location>
        <begin position="23"/>
        <end position="787"/>
    </location>
</feature>
<keyword evidence="2 5" id="KW-0732">Signal</keyword>
<evidence type="ECO:0000256" key="5">
    <source>
        <dbReference type="SAM" id="SignalP"/>
    </source>
</evidence>
<dbReference type="InterPro" id="IPR029055">
    <property type="entry name" value="Ntn_hydrolases_N"/>
</dbReference>
<keyword evidence="3" id="KW-0378">Hydrolase</keyword>
<accession>A0ABW4A3W7</accession>
<dbReference type="PANTHER" id="PTHR34218:SF3">
    <property type="entry name" value="ACYL-HOMOSERINE LACTONE ACYLASE PVDQ"/>
    <property type="match status" value="1"/>
</dbReference>
<dbReference type="Gene3D" id="1.10.439.10">
    <property type="entry name" value="Penicillin Amidohydrolase, domain 1"/>
    <property type="match status" value="1"/>
</dbReference>
<comment type="caution">
    <text evidence="6">The sequence shown here is derived from an EMBL/GenBank/DDBJ whole genome shotgun (WGS) entry which is preliminary data.</text>
</comment>
<gene>
    <name evidence="6" type="ORF">ACFQ5G_07910</name>
</gene>
<reference evidence="7" key="1">
    <citation type="journal article" date="2019" name="Int. J. Syst. Evol. Microbiol.">
        <title>The Global Catalogue of Microorganisms (GCM) 10K type strain sequencing project: providing services to taxonomists for standard genome sequencing and annotation.</title>
        <authorList>
            <consortium name="The Broad Institute Genomics Platform"/>
            <consortium name="The Broad Institute Genome Sequencing Center for Infectious Disease"/>
            <person name="Wu L."/>
            <person name="Ma J."/>
        </authorList>
    </citation>
    <scope>NUCLEOTIDE SEQUENCE [LARGE SCALE GENOMIC DNA]</scope>
    <source>
        <strain evidence="7">CCM 7526</strain>
    </source>
</reference>
<comment type="similarity">
    <text evidence="1">Belongs to the peptidase S45 family.</text>
</comment>
<organism evidence="6 7">
    <name type="scientific">Actinoplanes sichuanensis</name>
    <dbReference type="NCBI Taxonomy" id="512349"/>
    <lineage>
        <taxon>Bacteria</taxon>
        <taxon>Bacillati</taxon>
        <taxon>Actinomycetota</taxon>
        <taxon>Actinomycetes</taxon>
        <taxon>Micromonosporales</taxon>
        <taxon>Micromonosporaceae</taxon>
        <taxon>Actinoplanes</taxon>
    </lineage>
</organism>
<feature type="signal peptide" evidence="5">
    <location>
        <begin position="1"/>
        <end position="22"/>
    </location>
</feature>
<dbReference type="Pfam" id="PF01804">
    <property type="entry name" value="Penicil_amidase"/>
    <property type="match status" value="1"/>
</dbReference>
<name>A0ABW4A3W7_9ACTN</name>
<keyword evidence="4" id="KW-0865">Zymogen</keyword>
<dbReference type="Proteomes" id="UP001597183">
    <property type="component" value="Unassembled WGS sequence"/>
</dbReference>
<dbReference type="Gene3D" id="3.60.20.10">
    <property type="entry name" value="Glutamine Phosphoribosylpyrophosphate, subunit 1, domain 1"/>
    <property type="match status" value="1"/>
</dbReference>